<dbReference type="InterPro" id="IPR000465">
    <property type="entry name" value="XPA/RAD14"/>
</dbReference>
<dbReference type="Gene3D" id="3.90.530.10">
    <property type="entry name" value="XPA C-terminal domain"/>
    <property type="match status" value="1"/>
</dbReference>
<dbReference type="PANTHER" id="PTHR10142">
    <property type="entry name" value="DNA REPAIR PROTEIN COMPLEMENTING XP-A CELLS"/>
    <property type="match status" value="1"/>
</dbReference>
<feature type="region of interest" description="Disordered" evidence="4">
    <location>
        <begin position="28"/>
        <end position="73"/>
    </location>
</feature>
<keyword evidence="7" id="KW-1185">Reference proteome</keyword>
<dbReference type="CDD" id="cd21075">
    <property type="entry name" value="DBD_XPA-like"/>
    <property type="match status" value="1"/>
</dbReference>
<dbReference type="EMBL" id="CAKOGP040001847">
    <property type="protein sequence ID" value="CAJ1953901.1"/>
    <property type="molecule type" value="Genomic_DNA"/>
</dbReference>
<gene>
    <name evidence="6" type="ORF">CYCCA115_LOCUS14498</name>
</gene>
<keyword evidence="3" id="KW-0539">Nucleus</keyword>
<evidence type="ECO:0000256" key="1">
    <source>
        <dbReference type="ARBA" id="ARBA00004123"/>
    </source>
</evidence>
<feature type="compositionally biased region" description="Basic and acidic residues" evidence="4">
    <location>
        <begin position="28"/>
        <end position="41"/>
    </location>
</feature>
<dbReference type="AlphaFoldDB" id="A0AAD2PV43"/>
<reference evidence="6" key="1">
    <citation type="submission" date="2023-08" db="EMBL/GenBank/DDBJ databases">
        <authorList>
            <person name="Audoor S."/>
            <person name="Bilcke G."/>
        </authorList>
    </citation>
    <scope>NUCLEOTIDE SEQUENCE</scope>
</reference>
<sequence length="168" mass="19824">MTLTEEQKERIRKNRERALRLKKERMERLAKEKEEADEKKRALNSLKGETLEATANKKQKLEVANKKQEEEEDVELEEFEVGASEWVTKSEAMKTYCLPLGTLAVCQVEEKPNPHHASWKPMKLYLRSQVRQKARTRWGGLEGLVEERNKRRQKQLDRDMAKAKSIFE</sequence>
<dbReference type="PANTHER" id="PTHR10142:SF0">
    <property type="entry name" value="DNA REPAIR PROTEIN COMPLEMENTING XP-A CELLS"/>
    <property type="match status" value="1"/>
</dbReference>
<dbReference type="GO" id="GO:0000110">
    <property type="term" value="C:nucleotide-excision repair factor 1 complex"/>
    <property type="evidence" value="ECO:0007669"/>
    <property type="project" value="TreeGrafter"/>
</dbReference>
<evidence type="ECO:0000256" key="2">
    <source>
        <dbReference type="ARBA" id="ARBA00022833"/>
    </source>
</evidence>
<dbReference type="GO" id="GO:0070914">
    <property type="term" value="P:UV-damage excision repair"/>
    <property type="evidence" value="ECO:0007669"/>
    <property type="project" value="TreeGrafter"/>
</dbReference>
<dbReference type="SUPFAM" id="SSF46955">
    <property type="entry name" value="Putative DNA-binding domain"/>
    <property type="match status" value="1"/>
</dbReference>
<keyword evidence="2" id="KW-0862">Zinc</keyword>
<dbReference type="InterPro" id="IPR022656">
    <property type="entry name" value="XPA_C"/>
</dbReference>
<accession>A0AAD2PV43</accession>
<feature type="domain" description="XPA C-terminal" evidence="5">
    <location>
        <begin position="87"/>
        <end position="130"/>
    </location>
</feature>
<feature type="region of interest" description="Disordered" evidence="4">
    <location>
        <begin position="148"/>
        <end position="168"/>
    </location>
</feature>
<evidence type="ECO:0000313" key="7">
    <source>
        <dbReference type="Proteomes" id="UP001295423"/>
    </source>
</evidence>
<feature type="compositionally biased region" description="Basic and acidic residues" evidence="4">
    <location>
        <begin position="59"/>
        <end position="69"/>
    </location>
</feature>
<dbReference type="Proteomes" id="UP001295423">
    <property type="component" value="Unassembled WGS sequence"/>
</dbReference>
<dbReference type="GO" id="GO:0000715">
    <property type="term" value="P:nucleotide-excision repair, DNA damage recognition"/>
    <property type="evidence" value="ECO:0007669"/>
    <property type="project" value="TreeGrafter"/>
</dbReference>
<protein>
    <recommendedName>
        <fullName evidence="5">XPA C-terminal domain-containing protein</fullName>
    </recommendedName>
</protein>
<dbReference type="GO" id="GO:0006284">
    <property type="term" value="P:base-excision repair"/>
    <property type="evidence" value="ECO:0007669"/>
    <property type="project" value="TreeGrafter"/>
</dbReference>
<proteinExistence type="predicted"/>
<evidence type="ECO:0000259" key="5">
    <source>
        <dbReference type="Pfam" id="PF05181"/>
    </source>
</evidence>
<dbReference type="InterPro" id="IPR009061">
    <property type="entry name" value="DNA-bd_dom_put_sf"/>
</dbReference>
<evidence type="ECO:0000313" key="6">
    <source>
        <dbReference type="EMBL" id="CAJ1953901.1"/>
    </source>
</evidence>
<dbReference type="GO" id="GO:1901255">
    <property type="term" value="P:nucleotide-excision repair involved in interstrand cross-link repair"/>
    <property type="evidence" value="ECO:0007669"/>
    <property type="project" value="TreeGrafter"/>
</dbReference>
<comment type="caution">
    <text evidence="6">The sequence shown here is derived from an EMBL/GenBank/DDBJ whole genome shotgun (WGS) entry which is preliminary data.</text>
</comment>
<name>A0AAD2PV43_9STRA</name>
<dbReference type="Pfam" id="PF05181">
    <property type="entry name" value="XPA_C"/>
    <property type="match status" value="1"/>
</dbReference>
<evidence type="ECO:0000256" key="3">
    <source>
        <dbReference type="ARBA" id="ARBA00023242"/>
    </source>
</evidence>
<dbReference type="GO" id="GO:0003684">
    <property type="term" value="F:damaged DNA binding"/>
    <property type="evidence" value="ECO:0007669"/>
    <property type="project" value="InterPro"/>
</dbReference>
<dbReference type="InterPro" id="IPR037129">
    <property type="entry name" value="XPA_sf"/>
</dbReference>
<organism evidence="6 7">
    <name type="scientific">Cylindrotheca closterium</name>
    <dbReference type="NCBI Taxonomy" id="2856"/>
    <lineage>
        <taxon>Eukaryota</taxon>
        <taxon>Sar</taxon>
        <taxon>Stramenopiles</taxon>
        <taxon>Ochrophyta</taxon>
        <taxon>Bacillariophyta</taxon>
        <taxon>Bacillariophyceae</taxon>
        <taxon>Bacillariophycidae</taxon>
        <taxon>Bacillariales</taxon>
        <taxon>Bacillariaceae</taxon>
        <taxon>Cylindrotheca</taxon>
    </lineage>
</organism>
<comment type="subcellular location">
    <subcellularLocation>
        <location evidence="1">Nucleus</location>
    </subcellularLocation>
</comment>
<evidence type="ECO:0000256" key="4">
    <source>
        <dbReference type="SAM" id="MobiDB-lite"/>
    </source>
</evidence>